<evidence type="ECO:0000313" key="2">
    <source>
        <dbReference type="Proteomes" id="UP000789920"/>
    </source>
</evidence>
<gene>
    <name evidence="1" type="ORF">RPERSI_LOCUS21058</name>
</gene>
<sequence length="194" mass="20936">AKCVCYHPVDDISSLVESHCSTAYEDSVTNSLSSIPSYDQSVILQEPENCNQSIIQQEPKNCNQSIIPIEPEHRDLPVFTSSLQSCPSAMAGGSCCGTSTTESVCRCGTGCSCEGCGTHSLTIAPSRPVKNCCSTNSRMISRYELEIDDDENFIERDVTSEYMDLVTTTDSMQCEIPNVTGYLTTVLGCKCGPG</sequence>
<evidence type="ECO:0000313" key="1">
    <source>
        <dbReference type="EMBL" id="CAG8801147.1"/>
    </source>
</evidence>
<protein>
    <submittedName>
        <fullName evidence="1">10685_t:CDS:1</fullName>
    </submittedName>
</protein>
<keyword evidence="2" id="KW-1185">Reference proteome</keyword>
<reference evidence="1" key="1">
    <citation type="submission" date="2021-06" db="EMBL/GenBank/DDBJ databases">
        <authorList>
            <person name="Kallberg Y."/>
            <person name="Tangrot J."/>
            <person name="Rosling A."/>
        </authorList>
    </citation>
    <scope>NUCLEOTIDE SEQUENCE</scope>
    <source>
        <strain evidence="1">MA461A</strain>
    </source>
</reference>
<feature type="non-terminal residue" evidence="1">
    <location>
        <position position="194"/>
    </location>
</feature>
<comment type="caution">
    <text evidence="1">The sequence shown here is derived from an EMBL/GenBank/DDBJ whole genome shotgun (WGS) entry which is preliminary data.</text>
</comment>
<organism evidence="1 2">
    <name type="scientific">Racocetra persica</name>
    <dbReference type="NCBI Taxonomy" id="160502"/>
    <lineage>
        <taxon>Eukaryota</taxon>
        <taxon>Fungi</taxon>
        <taxon>Fungi incertae sedis</taxon>
        <taxon>Mucoromycota</taxon>
        <taxon>Glomeromycotina</taxon>
        <taxon>Glomeromycetes</taxon>
        <taxon>Diversisporales</taxon>
        <taxon>Gigasporaceae</taxon>
        <taxon>Racocetra</taxon>
    </lineage>
</organism>
<accession>A0ACA9RN90</accession>
<feature type="non-terminal residue" evidence="1">
    <location>
        <position position="1"/>
    </location>
</feature>
<dbReference type="EMBL" id="CAJVQC010060788">
    <property type="protein sequence ID" value="CAG8801147.1"/>
    <property type="molecule type" value="Genomic_DNA"/>
</dbReference>
<name>A0ACA9RN90_9GLOM</name>
<dbReference type="Proteomes" id="UP000789920">
    <property type="component" value="Unassembled WGS sequence"/>
</dbReference>
<proteinExistence type="predicted"/>